<dbReference type="AlphaFoldDB" id="A0A8J2K377"/>
<dbReference type="Proteomes" id="UP000708208">
    <property type="component" value="Unassembled WGS sequence"/>
</dbReference>
<organism evidence="1 2">
    <name type="scientific">Allacma fusca</name>
    <dbReference type="NCBI Taxonomy" id="39272"/>
    <lineage>
        <taxon>Eukaryota</taxon>
        <taxon>Metazoa</taxon>
        <taxon>Ecdysozoa</taxon>
        <taxon>Arthropoda</taxon>
        <taxon>Hexapoda</taxon>
        <taxon>Collembola</taxon>
        <taxon>Symphypleona</taxon>
        <taxon>Sminthuridae</taxon>
        <taxon>Allacma</taxon>
    </lineage>
</organism>
<name>A0A8J2K377_9HEXA</name>
<dbReference type="EMBL" id="CAJVCH010172828">
    <property type="protein sequence ID" value="CAG7729069.1"/>
    <property type="molecule type" value="Genomic_DNA"/>
</dbReference>
<gene>
    <name evidence="1" type="ORF">AFUS01_LOCUS17808</name>
</gene>
<comment type="caution">
    <text evidence="1">The sequence shown here is derived from an EMBL/GenBank/DDBJ whole genome shotgun (WGS) entry which is preliminary data.</text>
</comment>
<evidence type="ECO:0000313" key="2">
    <source>
        <dbReference type="Proteomes" id="UP000708208"/>
    </source>
</evidence>
<feature type="non-terminal residue" evidence="1">
    <location>
        <position position="1"/>
    </location>
</feature>
<protein>
    <submittedName>
        <fullName evidence="1">Uncharacterized protein</fullName>
    </submittedName>
</protein>
<feature type="non-terminal residue" evidence="1">
    <location>
        <position position="33"/>
    </location>
</feature>
<reference evidence="1" key="1">
    <citation type="submission" date="2021-06" db="EMBL/GenBank/DDBJ databases">
        <authorList>
            <person name="Hodson N. C."/>
            <person name="Mongue J. A."/>
            <person name="Jaron S. K."/>
        </authorList>
    </citation>
    <scope>NUCLEOTIDE SEQUENCE</scope>
</reference>
<keyword evidence="2" id="KW-1185">Reference proteome</keyword>
<accession>A0A8J2K377</accession>
<sequence>IKEAVKDVDDIILRFLQKLDESRIDSVNVVVLS</sequence>
<proteinExistence type="predicted"/>
<evidence type="ECO:0000313" key="1">
    <source>
        <dbReference type="EMBL" id="CAG7729069.1"/>
    </source>
</evidence>